<evidence type="ECO:0000256" key="6">
    <source>
        <dbReference type="ARBA" id="ARBA00023136"/>
    </source>
</evidence>
<dbReference type="InterPro" id="IPR003593">
    <property type="entry name" value="AAA+_ATPase"/>
</dbReference>
<accession>A0A2S5KM08</accession>
<gene>
    <name evidence="8" type="ORF">C4K68_21700</name>
</gene>
<dbReference type="EMBL" id="PRLP01000106">
    <property type="protein sequence ID" value="PPC75346.1"/>
    <property type="molecule type" value="Genomic_DNA"/>
</dbReference>
<evidence type="ECO:0000313" key="9">
    <source>
        <dbReference type="Proteomes" id="UP000238196"/>
    </source>
</evidence>
<evidence type="ECO:0000256" key="1">
    <source>
        <dbReference type="ARBA" id="ARBA00022448"/>
    </source>
</evidence>
<dbReference type="Pfam" id="PF00005">
    <property type="entry name" value="ABC_tran"/>
    <property type="match status" value="1"/>
</dbReference>
<keyword evidence="1" id="KW-0813">Transport</keyword>
<evidence type="ECO:0000256" key="5">
    <source>
        <dbReference type="ARBA" id="ARBA00022989"/>
    </source>
</evidence>
<dbReference type="InterPro" id="IPR027417">
    <property type="entry name" value="P-loop_NTPase"/>
</dbReference>
<dbReference type="CDD" id="cd03223">
    <property type="entry name" value="ABCD_peroxisomal_ALDP"/>
    <property type="match status" value="1"/>
</dbReference>
<evidence type="ECO:0000256" key="2">
    <source>
        <dbReference type="ARBA" id="ARBA00022692"/>
    </source>
</evidence>
<feature type="domain" description="ABC transporter" evidence="7">
    <location>
        <begin position="20"/>
        <end position="214"/>
    </location>
</feature>
<dbReference type="SMART" id="SM00382">
    <property type="entry name" value="AAA"/>
    <property type="match status" value="1"/>
</dbReference>
<reference evidence="8 9" key="1">
    <citation type="submission" date="2018-02" db="EMBL/GenBank/DDBJ databases">
        <title>novel marine gammaproteobacteria from coastal saline agro ecosystem.</title>
        <authorList>
            <person name="Krishnan R."/>
            <person name="Ramesh Kumar N."/>
        </authorList>
    </citation>
    <scope>NUCLEOTIDE SEQUENCE [LARGE SCALE GENOMIC DNA]</scope>
    <source>
        <strain evidence="8 9">228</strain>
    </source>
</reference>
<evidence type="ECO:0000256" key="3">
    <source>
        <dbReference type="ARBA" id="ARBA00022741"/>
    </source>
</evidence>
<dbReference type="InterPro" id="IPR003439">
    <property type="entry name" value="ABC_transporter-like_ATP-bd"/>
</dbReference>
<dbReference type="Proteomes" id="UP000238196">
    <property type="component" value="Unassembled WGS sequence"/>
</dbReference>
<dbReference type="InterPro" id="IPR050835">
    <property type="entry name" value="ABC_transporter_sub-D"/>
</dbReference>
<keyword evidence="3" id="KW-0547">Nucleotide-binding</keyword>
<organism evidence="8 9">
    <name type="scientific">Proteobacteria bacterium 228</name>
    <dbReference type="NCBI Taxonomy" id="2083153"/>
    <lineage>
        <taxon>Bacteria</taxon>
        <taxon>Pseudomonadati</taxon>
        <taxon>Pseudomonadota</taxon>
    </lineage>
</organism>
<keyword evidence="4" id="KW-0067">ATP-binding</keyword>
<name>A0A2S5KM08_9PROT</name>
<protein>
    <recommendedName>
        <fullName evidence="7">ABC transporter domain-containing protein</fullName>
    </recommendedName>
</protein>
<dbReference type="InterPro" id="IPR017871">
    <property type="entry name" value="ABC_transporter-like_CS"/>
</dbReference>
<proteinExistence type="predicted"/>
<evidence type="ECO:0000259" key="7">
    <source>
        <dbReference type="PROSITE" id="PS50893"/>
    </source>
</evidence>
<dbReference type="SUPFAM" id="SSF52540">
    <property type="entry name" value="P-loop containing nucleoside triphosphate hydrolases"/>
    <property type="match status" value="1"/>
</dbReference>
<dbReference type="AlphaFoldDB" id="A0A2S5KM08"/>
<evidence type="ECO:0000313" key="8">
    <source>
        <dbReference type="EMBL" id="PPC75346.1"/>
    </source>
</evidence>
<dbReference type="GO" id="GO:0016887">
    <property type="term" value="F:ATP hydrolysis activity"/>
    <property type="evidence" value="ECO:0007669"/>
    <property type="project" value="InterPro"/>
</dbReference>
<keyword evidence="5" id="KW-1133">Transmembrane helix</keyword>
<dbReference type="Gene3D" id="3.40.50.300">
    <property type="entry name" value="P-loop containing nucleotide triphosphate hydrolases"/>
    <property type="match status" value="1"/>
</dbReference>
<keyword evidence="6" id="KW-0472">Membrane</keyword>
<dbReference type="GO" id="GO:0005524">
    <property type="term" value="F:ATP binding"/>
    <property type="evidence" value="ECO:0007669"/>
    <property type="project" value="UniProtKB-KW"/>
</dbReference>
<sequence>MASDEDTPESIAVADTAAGLQVRNLQIALPDGQTVLQLAQGQVAAGQHTLISAPSGYGKSLLLRVMSGIWPWWQGNLSLPGAMMFLPQRPYIPLGSLRQALAYPAVTSRYSDADYLQVLQQCRLSQYQSRLDEVQGWSHSLSPGEQQRLAIARALLQQPQWLVLDEATSALDEDTEHHLYSLLRQQLPDTTLISVAHRPTVAAFHQQHWQLGAMSS</sequence>
<dbReference type="PROSITE" id="PS00211">
    <property type="entry name" value="ABC_TRANSPORTER_1"/>
    <property type="match status" value="1"/>
</dbReference>
<keyword evidence="2" id="KW-0812">Transmembrane</keyword>
<dbReference type="PANTHER" id="PTHR11384:SF59">
    <property type="entry name" value="LYSOSOMAL COBALAMIN TRANSPORTER ABCD4"/>
    <property type="match status" value="1"/>
</dbReference>
<evidence type="ECO:0000256" key="4">
    <source>
        <dbReference type="ARBA" id="ARBA00022840"/>
    </source>
</evidence>
<dbReference type="PROSITE" id="PS50893">
    <property type="entry name" value="ABC_TRANSPORTER_2"/>
    <property type="match status" value="1"/>
</dbReference>
<dbReference type="PANTHER" id="PTHR11384">
    <property type="entry name" value="ATP-BINDING CASSETTE, SUB-FAMILY D MEMBER"/>
    <property type="match status" value="1"/>
</dbReference>
<comment type="caution">
    <text evidence="8">The sequence shown here is derived from an EMBL/GenBank/DDBJ whole genome shotgun (WGS) entry which is preliminary data.</text>
</comment>